<name>A0A5J5CJ89_9PERO</name>
<gene>
    <name evidence="1" type="ORF">FQN60_005746</name>
</gene>
<evidence type="ECO:0000313" key="1">
    <source>
        <dbReference type="EMBL" id="KAA8580211.1"/>
    </source>
</evidence>
<accession>A0A5J5CJ89</accession>
<dbReference type="AlphaFoldDB" id="A0A5J5CJ89"/>
<comment type="caution">
    <text evidence="1">The sequence shown here is derived from an EMBL/GenBank/DDBJ whole genome shotgun (WGS) entry which is preliminary data.</text>
</comment>
<dbReference type="Proteomes" id="UP000327493">
    <property type="component" value="Chromosome 23"/>
</dbReference>
<reference evidence="1 2" key="1">
    <citation type="submission" date="2019-08" db="EMBL/GenBank/DDBJ databases">
        <title>A chromosome-level genome assembly, high-density linkage maps, and genome scans reveal the genomic architecture of hybrid incompatibilities underlying speciation via character displacement in darters (Percidae: Etheostominae).</title>
        <authorList>
            <person name="Moran R.L."/>
            <person name="Catchen J.M."/>
            <person name="Fuller R.C."/>
        </authorList>
    </citation>
    <scope>NUCLEOTIDE SEQUENCE [LARGE SCALE GENOMIC DNA]</scope>
    <source>
        <strain evidence="1">EspeVRDwgs_2016</strain>
        <tissue evidence="1">Muscle</tissue>
    </source>
</reference>
<organism evidence="1 2">
    <name type="scientific">Etheostoma spectabile</name>
    <name type="common">orangethroat darter</name>
    <dbReference type="NCBI Taxonomy" id="54343"/>
    <lineage>
        <taxon>Eukaryota</taxon>
        <taxon>Metazoa</taxon>
        <taxon>Chordata</taxon>
        <taxon>Craniata</taxon>
        <taxon>Vertebrata</taxon>
        <taxon>Euteleostomi</taxon>
        <taxon>Actinopterygii</taxon>
        <taxon>Neopterygii</taxon>
        <taxon>Teleostei</taxon>
        <taxon>Neoteleostei</taxon>
        <taxon>Acanthomorphata</taxon>
        <taxon>Eupercaria</taxon>
        <taxon>Perciformes</taxon>
        <taxon>Percoidei</taxon>
        <taxon>Percidae</taxon>
        <taxon>Etheostomatinae</taxon>
        <taxon>Etheostoma</taxon>
    </lineage>
</organism>
<proteinExistence type="predicted"/>
<keyword evidence="2" id="KW-1185">Reference proteome</keyword>
<evidence type="ECO:0000313" key="2">
    <source>
        <dbReference type="Proteomes" id="UP000327493"/>
    </source>
</evidence>
<sequence>MHPLQSAALFDLSMGLSPSLQSDDVTGYDALLDNRLQSVCLRERERKGRERLPPHSVETIRPRFSGQWEEAQEQSNCYTHRLSLKTETKTAYTHTKTSHPVFLSTSAQGLRALSWVHRGHICPRAPHTTQQMSTRCHNATHQFDVQQSRQILISYA</sequence>
<dbReference type="EMBL" id="VOFY01000023">
    <property type="protein sequence ID" value="KAA8580211.1"/>
    <property type="molecule type" value="Genomic_DNA"/>
</dbReference>
<protein>
    <submittedName>
        <fullName evidence="1">Uncharacterized protein</fullName>
    </submittedName>
</protein>